<reference evidence="2" key="1">
    <citation type="submission" date="2015-11" db="EMBL/GenBank/DDBJ databases">
        <title>De novo transcriptome assembly of four potential Pierce s Disease insect vectors from Arizona vineyards.</title>
        <authorList>
            <person name="Tassone E.E."/>
        </authorList>
    </citation>
    <scope>NUCLEOTIDE SEQUENCE</scope>
</reference>
<sequence>MRVSPTAPRLFPTRLPQPDCDGSPHQSEDCRPRPEGGSWLHREGRLWPKPALPKDTLTCLQFPYHQARRAQWAVEMGKCMGPEVHHGARRDPNIRPPSSWITGLRHES</sequence>
<organism evidence="2">
    <name type="scientific">Homalodisca liturata</name>
    <dbReference type="NCBI Taxonomy" id="320908"/>
    <lineage>
        <taxon>Eukaryota</taxon>
        <taxon>Metazoa</taxon>
        <taxon>Ecdysozoa</taxon>
        <taxon>Arthropoda</taxon>
        <taxon>Hexapoda</taxon>
        <taxon>Insecta</taxon>
        <taxon>Pterygota</taxon>
        <taxon>Neoptera</taxon>
        <taxon>Paraneoptera</taxon>
        <taxon>Hemiptera</taxon>
        <taxon>Auchenorrhyncha</taxon>
        <taxon>Membracoidea</taxon>
        <taxon>Cicadellidae</taxon>
        <taxon>Cicadellinae</taxon>
        <taxon>Proconiini</taxon>
        <taxon>Homalodisca</taxon>
    </lineage>
</organism>
<feature type="non-terminal residue" evidence="2">
    <location>
        <position position="108"/>
    </location>
</feature>
<feature type="region of interest" description="Disordered" evidence="1">
    <location>
        <begin position="83"/>
        <end position="108"/>
    </location>
</feature>
<gene>
    <name evidence="2" type="ORF">g.55647</name>
</gene>
<feature type="compositionally biased region" description="Basic and acidic residues" evidence="1">
    <location>
        <begin position="26"/>
        <end position="44"/>
    </location>
</feature>
<name>A0A1B6I8V2_9HEMI</name>
<feature type="compositionally biased region" description="Basic and acidic residues" evidence="1">
    <location>
        <begin position="83"/>
        <end position="93"/>
    </location>
</feature>
<evidence type="ECO:0000256" key="1">
    <source>
        <dbReference type="SAM" id="MobiDB-lite"/>
    </source>
</evidence>
<dbReference type="AlphaFoldDB" id="A0A1B6I8V2"/>
<proteinExistence type="predicted"/>
<protein>
    <submittedName>
        <fullName evidence="2">Uncharacterized protein</fullName>
    </submittedName>
</protein>
<evidence type="ECO:0000313" key="2">
    <source>
        <dbReference type="EMBL" id="JAS83355.1"/>
    </source>
</evidence>
<accession>A0A1B6I8V2</accession>
<dbReference type="EMBL" id="GECU01024351">
    <property type="protein sequence ID" value="JAS83355.1"/>
    <property type="molecule type" value="Transcribed_RNA"/>
</dbReference>
<feature type="region of interest" description="Disordered" evidence="1">
    <location>
        <begin position="1"/>
        <end position="44"/>
    </location>
</feature>